<sequence length="440" mass="46448">MTRATLGKLLALGAAATVMLAGCASESSGGSPSDDWSIPDEDPTATINVVGIVDPVAENMDEVVAAFEEAHPTIDVNYQFVPFDDLNSVLDTRITSKSGDPDVFWVDQPRVPALSARGYLEDLTEAFEGRLDGLVPATVESSSYDGKLWSVPIANSTQVLFYNKDILDAAGITPPGSAGERVTWQQLKELAAQAQQSGGADHGLMVGQPNRYYQLEPLPVSAGGGVGVTGDDMLTPDFTNDGWVEAMTYYGSLFADGVSPKGITPEQTDATFLAGKTAFFVEGNWMVPKMLDATFNWGAALNPVWEGGDPATPTGSWSLGINPFSKNKEAAAIFIDWMAIDGEGGYGEHRAFAELPANTKGLETYLAGPAFTSSEGGAQAAEVIAEETESSAVARASTVGYIEFEEILGRAFSDIANGADPAEALAAAEAELTNAWKQYQ</sequence>
<feature type="signal peptide" evidence="1">
    <location>
        <begin position="1"/>
        <end position="24"/>
    </location>
</feature>
<dbReference type="Gene3D" id="3.40.190.10">
    <property type="entry name" value="Periplasmic binding protein-like II"/>
    <property type="match status" value="1"/>
</dbReference>
<dbReference type="Proteomes" id="UP001429745">
    <property type="component" value="Unassembled WGS sequence"/>
</dbReference>
<dbReference type="PROSITE" id="PS51257">
    <property type="entry name" value="PROKAR_LIPOPROTEIN"/>
    <property type="match status" value="1"/>
</dbReference>
<dbReference type="EMBL" id="JABACI010000001">
    <property type="protein sequence ID" value="NLP83519.1"/>
    <property type="molecule type" value="Genomic_DNA"/>
</dbReference>
<proteinExistence type="predicted"/>
<dbReference type="InterPro" id="IPR006059">
    <property type="entry name" value="SBP"/>
</dbReference>
<evidence type="ECO:0000313" key="2">
    <source>
        <dbReference type="EMBL" id="NLP83519.1"/>
    </source>
</evidence>
<dbReference type="SUPFAM" id="SSF53850">
    <property type="entry name" value="Periplasmic binding protein-like II"/>
    <property type="match status" value="1"/>
</dbReference>
<dbReference type="PANTHER" id="PTHR43649:SF12">
    <property type="entry name" value="DIACETYLCHITOBIOSE BINDING PROTEIN DASA"/>
    <property type="match status" value="1"/>
</dbReference>
<reference evidence="2 3" key="1">
    <citation type="submission" date="2020-04" db="EMBL/GenBank/DDBJ databases">
        <title>CFH 90308 Microbacterium sp.</title>
        <authorList>
            <person name="Nie G."/>
            <person name="Ming H."/>
            <person name="Xia T."/>
        </authorList>
    </citation>
    <scope>NUCLEOTIDE SEQUENCE [LARGE SCALE GENOMIC DNA]</scope>
    <source>
        <strain evidence="2 3">CFH 90308</strain>
    </source>
</reference>
<dbReference type="PANTHER" id="PTHR43649">
    <property type="entry name" value="ARABINOSE-BINDING PROTEIN-RELATED"/>
    <property type="match status" value="1"/>
</dbReference>
<keyword evidence="3" id="KW-1185">Reference proteome</keyword>
<accession>A0ABX1K945</accession>
<feature type="chain" id="PRO_5047347276" evidence="1">
    <location>
        <begin position="25"/>
        <end position="440"/>
    </location>
</feature>
<gene>
    <name evidence="2" type="ORF">HF576_06660</name>
</gene>
<dbReference type="CDD" id="cd13585">
    <property type="entry name" value="PBP2_TMBP_like"/>
    <property type="match status" value="1"/>
</dbReference>
<dbReference type="RefSeq" id="WP_168911921.1">
    <property type="nucleotide sequence ID" value="NZ_JABACI010000001.1"/>
</dbReference>
<evidence type="ECO:0000313" key="3">
    <source>
        <dbReference type="Proteomes" id="UP001429745"/>
    </source>
</evidence>
<protein>
    <submittedName>
        <fullName evidence="2">Sugar ABC transporter substrate-binding protein</fullName>
    </submittedName>
</protein>
<keyword evidence="1" id="KW-0732">Signal</keyword>
<evidence type="ECO:0000256" key="1">
    <source>
        <dbReference type="SAM" id="SignalP"/>
    </source>
</evidence>
<dbReference type="InterPro" id="IPR050490">
    <property type="entry name" value="Bact_solute-bd_prot1"/>
</dbReference>
<name>A0ABX1K945_9MICO</name>
<comment type="caution">
    <text evidence="2">The sequence shown here is derived from an EMBL/GenBank/DDBJ whole genome shotgun (WGS) entry which is preliminary data.</text>
</comment>
<dbReference type="Pfam" id="PF01547">
    <property type="entry name" value="SBP_bac_1"/>
    <property type="match status" value="1"/>
</dbReference>
<organism evidence="2 3">
    <name type="scientific">Microbacterium salsuginis</name>
    <dbReference type="NCBI Taxonomy" id="2722803"/>
    <lineage>
        <taxon>Bacteria</taxon>
        <taxon>Bacillati</taxon>
        <taxon>Actinomycetota</taxon>
        <taxon>Actinomycetes</taxon>
        <taxon>Micrococcales</taxon>
        <taxon>Microbacteriaceae</taxon>
        <taxon>Microbacterium</taxon>
    </lineage>
</organism>